<dbReference type="SUPFAM" id="SSF53383">
    <property type="entry name" value="PLP-dependent transferases"/>
    <property type="match status" value="1"/>
</dbReference>
<dbReference type="GO" id="GO:0019346">
    <property type="term" value="P:transsulfuration"/>
    <property type="evidence" value="ECO:0007669"/>
    <property type="project" value="InterPro"/>
</dbReference>
<dbReference type="FunFam" id="3.40.640.10:FF:000046">
    <property type="entry name" value="Cystathionine gamma-lyase"/>
    <property type="match status" value="1"/>
</dbReference>
<dbReference type="GO" id="GO:0030170">
    <property type="term" value="F:pyridoxal phosphate binding"/>
    <property type="evidence" value="ECO:0007669"/>
    <property type="project" value="InterPro"/>
</dbReference>
<dbReference type="AlphaFoldDB" id="A0AAV2TAT2"/>
<dbReference type="GO" id="GO:0009086">
    <property type="term" value="P:methionine biosynthetic process"/>
    <property type="evidence" value="ECO:0007669"/>
    <property type="project" value="UniProtKB-ARBA"/>
</dbReference>
<sequence length="411" mass="45783">MEGFNKAYLQVSDDVTKKFDAEFRMFPGIQTRTTHGGYECCKAGDLGRPVIPPIALSANYEHSAPGVTKYNYVRLDNFTRGCLEECIANLEEADHCSVFGSGLAALGSLLQLLSSGDHIVAFDDLYGGTSVYLRTIAVKAGLKCTQVDMRNTELFKSALRENTRLVLIETPSNPLMRIVDIKKIADIAHQYNKDIVVAVDNTFSSSYFQHPLDFGADVCWYSLTKYMNGHSDVLMGAVVTRNRPDLATHSHTIQMNAGAVPSPFDCYLCLRGIRSLAPRMEKHMKNALIVAMMLERHPKVEKVLHPGLESHPQHQLALKQMHGYSGMVTVYLRLTKEQTEEFVKNLKIFTLAVSLGGFESLVEIPNSMTHVNVPEEEKQRNHITDNMVRLSVGLEDPKDLCEAIYEGLAAV</sequence>
<dbReference type="InterPro" id="IPR015421">
    <property type="entry name" value="PyrdxlP-dep_Trfase_major"/>
</dbReference>
<dbReference type="EC" id="2.5.1.160" evidence="11"/>
<comment type="pathway">
    <text evidence="2">Amino-acid biosynthesis; L-cysteine biosynthesis; L-cysteine from L-homocysteine and L-serine: step 2/2.</text>
</comment>
<evidence type="ECO:0000256" key="4">
    <source>
        <dbReference type="ARBA" id="ARBA00012085"/>
    </source>
</evidence>
<keyword evidence="6" id="KW-0028">Amino-acid biosynthesis</keyword>
<dbReference type="InterPro" id="IPR015422">
    <property type="entry name" value="PyrdxlP-dep_Trfase_small"/>
</dbReference>
<evidence type="ECO:0000256" key="2">
    <source>
        <dbReference type="ARBA" id="ARBA00005038"/>
    </source>
</evidence>
<comment type="similarity">
    <text evidence="3 13">Belongs to the trans-sulfuration enzymes family.</text>
</comment>
<dbReference type="GO" id="GO:0005737">
    <property type="term" value="C:cytoplasm"/>
    <property type="evidence" value="ECO:0007669"/>
    <property type="project" value="TreeGrafter"/>
</dbReference>
<dbReference type="EMBL" id="CAXLJL010000123">
    <property type="protein sequence ID" value="CAL5132448.1"/>
    <property type="molecule type" value="Genomic_DNA"/>
</dbReference>
<evidence type="ECO:0000313" key="15">
    <source>
        <dbReference type="Proteomes" id="UP001497525"/>
    </source>
</evidence>
<evidence type="ECO:0000256" key="8">
    <source>
        <dbReference type="ARBA" id="ARBA00060510"/>
    </source>
</evidence>
<dbReference type="InterPro" id="IPR054542">
    <property type="entry name" value="Cys_met_metab_PP"/>
</dbReference>
<dbReference type="PROSITE" id="PS00868">
    <property type="entry name" value="CYS_MET_METAB_PP"/>
    <property type="match status" value="1"/>
</dbReference>
<evidence type="ECO:0000256" key="11">
    <source>
        <dbReference type="ARBA" id="ARBA00093596"/>
    </source>
</evidence>
<dbReference type="InterPro" id="IPR000277">
    <property type="entry name" value="Cys/Met-Metab_PyrdxlP-dep_enz"/>
</dbReference>
<name>A0AAV2TAT2_CALDB</name>
<protein>
    <recommendedName>
        <fullName evidence="7">Gamma-cystathionase</fullName>
        <ecNumber evidence="11">2.5.1.160</ecNumber>
        <ecNumber evidence="4">4.4.1.1</ecNumber>
    </recommendedName>
</protein>
<feature type="modified residue" description="N6-(pyridoxal phosphate)lysine" evidence="12">
    <location>
        <position position="225"/>
    </location>
</feature>
<evidence type="ECO:0000256" key="5">
    <source>
        <dbReference type="ARBA" id="ARBA00022898"/>
    </source>
</evidence>
<dbReference type="CDD" id="cd00614">
    <property type="entry name" value="CGS_like"/>
    <property type="match status" value="1"/>
</dbReference>
<dbReference type="GO" id="GO:0004123">
    <property type="term" value="F:cystathionine gamma-lyase activity"/>
    <property type="evidence" value="ECO:0007669"/>
    <property type="project" value="TreeGrafter"/>
</dbReference>
<evidence type="ECO:0000256" key="10">
    <source>
        <dbReference type="ARBA" id="ARBA00093261"/>
    </source>
</evidence>
<evidence type="ECO:0000256" key="1">
    <source>
        <dbReference type="ARBA" id="ARBA00001933"/>
    </source>
</evidence>
<dbReference type="InterPro" id="IPR015424">
    <property type="entry name" value="PyrdxlP-dep_Trfase"/>
</dbReference>
<dbReference type="Gene3D" id="3.40.640.10">
    <property type="entry name" value="Type I PLP-dependent aspartate aminotransferase-like (Major domain)"/>
    <property type="match status" value="1"/>
</dbReference>
<evidence type="ECO:0000313" key="14">
    <source>
        <dbReference type="EMBL" id="CAL5132448.1"/>
    </source>
</evidence>
<comment type="pathway">
    <text evidence="8">Amino-acid biosynthesis; L-methionine biosynthesis via de novo pathway; L-cystathionine from O-succinyl-L-homoserine: step 1/1.</text>
</comment>
<evidence type="ECO:0000256" key="6">
    <source>
        <dbReference type="ARBA" id="ARBA00023192"/>
    </source>
</evidence>
<dbReference type="Proteomes" id="UP001497525">
    <property type="component" value="Unassembled WGS sequence"/>
</dbReference>
<dbReference type="PANTHER" id="PTHR11808">
    <property type="entry name" value="TRANS-SULFURATION ENZYME FAMILY MEMBER"/>
    <property type="match status" value="1"/>
</dbReference>
<evidence type="ECO:0000256" key="12">
    <source>
        <dbReference type="PIRSR" id="PIRSR001434-2"/>
    </source>
</evidence>
<comment type="cofactor">
    <cofactor evidence="1 13">
        <name>pyridoxal 5'-phosphate</name>
        <dbReference type="ChEBI" id="CHEBI:597326"/>
    </cofactor>
</comment>
<organism evidence="14 15">
    <name type="scientific">Calicophoron daubneyi</name>
    <name type="common">Rumen fluke</name>
    <name type="synonym">Paramphistomum daubneyi</name>
    <dbReference type="NCBI Taxonomy" id="300641"/>
    <lineage>
        <taxon>Eukaryota</taxon>
        <taxon>Metazoa</taxon>
        <taxon>Spiralia</taxon>
        <taxon>Lophotrochozoa</taxon>
        <taxon>Platyhelminthes</taxon>
        <taxon>Trematoda</taxon>
        <taxon>Digenea</taxon>
        <taxon>Plagiorchiida</taxon>
        <taxon>Pronocephalata</taxon>
        <taxon>Paramphistomoidea</taxon>
        <taxon>Paramphistomidae</taxon>
        <taxon>Calicophoron</taxon>
    </lineage>
</organism>
<gene>
    <name evidence="14" type="ORF">CDAUBV1_LOCUS5273</name>
</gene>
<dbReference type="PIRSF" id="PIRSF001434">
    <property type="entry name" value="CGS"/>
    <property type="match status" value="1"/>
</dbReference>
<dbReference type="GO" id="GO:0019343">
    <property type="term" value="P:cysteine biosynthetic process via cystathionine"/>
    <property type="evidence" value="ECO:0007669"/>
    <property type="project" value="TreeGrafter"/>
</dbReference>
<comment type="caution">
    <text evidence="14">The sequence shown here is derived from an EMBL/GenBank/DDBJ whole genome shotgun (WGS) entry which is preliminary data.</text>
</comment>
<evidence type="ECO:0000256" key="7">
    <source>
        <dbReference type="ARBA" id="ARBA00029853"/>
    </source>
</evidence>
<dbReference type="PANTHER" id="PTHR11808:SF15">
    <property type="entry name" value="CYSTATHIONINE GAMMA-LYASE"/>
    <property type="match status" value="1"/>
</dbReference>
<dbReference type="FunFam" id="3.90.1150.10:FF:000033">
    <property type="entry name" value="Cystathionine gamma-synthase"/>
    <property type="match status" value="1"/>
</dbReference>
<keyword evidence="5 12" id="KW-0663">Pyridoxal phosphate</keyword>
<keyword evidence="6" id="KW-0198">Cysteine biosynthesis</keyword>
<evidence type="ECO:0000256" key="13">
    <source>
        <dbReference type="RuleBase" id="RU362118"/>
    </source>
</evidence>
<reference evidence="14" key="1">
    <citation type="submission" date="2024-06" db="EMBL/GenBank/DDBJ databases">
        <authorList>
            <person name="Liu X."/>
            <person name="Lenzi L."/>
            <person name="Haldenby T S."/>
            <person name="Uol C."/>
        </authorList>
    </citation>
    <scope>NUCLEOTIDE SEQUENCE</scope>
</reference>
<accession>A0AAV2TAT2</accession>
<evidence type="ECO:0000256" key="9">
    <source>
        <dbReference type="ARBA" id="ARBA00093222"/>
    </source>
</evidence>
<dbReference type="EC" id="4.4.1.1" evidence="4"/>
<dbReference type="Pfam" id="PF01053">
    <property type="entry name" value="Cys_Met_Meta_PP"/>
    <property type="match status" value="1"/>
</dbReference>
<comment type="catalytic activity">
    <reaction evidence="9">
        <text>O-succinyl-L-homoserine + L-cysteine = L,L-cystathionine + succinate + H(+)</text>
        <dbReference type="Rhea" id="RHEA:20397"/>
        <dbReference type="ChEBI" id="CHEBI:15378"/>
        <dbReference type="ChEBI" id="CHEBI:30031"/>
        <dbReference type="ChEBI" id="CHEBI:35235"/>
        <dbReference type="ChEBI" id="CHEBI:57661"/>
        <dbReference type="ChEBI" id="CHEBI:58161"/>
    </reaction>
</comment>
<evidence type="ECO:0000256" key="3">
    <source>
        <dbReference type="ARBA" id="ARBA00009077"/>
    </source>
</evidence>
<comment type="catalytic activity">
    <reaction evidence="10">
        <text>O-phospho-L-homoserine + L-cysteine = L,L-cystathionine + phosphate</text>
        <dbReference type="Rhea" id="RHEA:80891"/>
        <dbReference type="ChEBI" id="CHEBI:35235"/>
        <dbReference type="ChEBI" id="CHEBI:43474"/>
        <dbReference type="ChEBI" id="CHEBI:57590"/>
        <dbReference type="ChEBI" id="CHEBI:58161"/>
        <dbReference type="EC" id="2.5.1.160"/>
    </reaction>
</comment>
<dbReference type="Gene3D" id="3.90.1150.10">
    <property type="entry name" value="Aspartate Aminotransferase, domain 1"/>
    <property type="match status" value="1"/>
</dbReference>
<proteinExistence type="inferred from homology"/>